<comment type="caution">
    <text evidence="2">The sequence shown here is derived from an EMBL/GenBank/DDBJ whole genome shotgun (WGS) entry which is preliminary data.</text>
</comment>
<dbReference type="Proteomes" id="UP001271007">
    <property type="component" value="Unassembled WGS sequence"/>
</dbReference>
<gene>
    <name evidence="2" type="ORF">LTR09_002723</name>
</gene>
<sequence length="484" mass="54622">MPKHAKRKYTTATDESDLDGIVVAHHPKRVRTIRVLSTVCIWRPIPTTIERDQVFPATPSAKRVIRKESTPQQSPAKLLHERRVGPPIQLSPEKIAKIPAGYTSPPNEEVHLQQIGGLFFRFWNEDSQGKNSESGFIAGRYAACNVTWAEPPGLEKIDPADIWNHINPVKNRAPWPSPFISVSNFFPWALRNALKSAKSGATDLRISVIQAARLDERAVFYSQPLVKELKKLYPFTEGAHRYQGPHEFLIYNEIPAKAILHTFRLEDFLNFTNRDPTLAKVLQLNVLGMRGNYRTTISEMLGSARVQINGQLATDLARICVFVGLTPASSAGNLSSMICDVVKGWKFVLKHKQLQLWRNLADRFAHAFVVSSEEPVSISGQLNLQLGFLDGMRWVYSSLYTSEYVSLTQCQANGDFNCWFHKISALQMQRKADTVGLHDPATMILDGLKQQLAATHFKIDAHRRDYRRLLHGHSTRGLLTEGQQ</sequence>
<dbReference type="EMBL" id="JAWDJX010000006">
    <property type="protein sequence ID" value="KAK3056216.1"/>
    <property type="molecule type" value="Genomic_DNA"/>
</dbReference>
<evidence type="ECO:0000259" key="1">
    <source>
        <dbReference type="Pfam" id="PF24494"/>
    </source>
</evidence>
<dbReference type="AlphaFoldDB" id="A0AAJ0GEX5"/>
<protein>
    <recommendedName>
        <fullName evidence="1">DUF7587 domain-containing protein</fullName>
    </recommendedName>
</protein>
<organism evidence="2 3">
    <name type="scientific">Extremus antarcticus</name>
    <dbReference type="NCBI Taxonomy" id="702011"/>
    <lineage>
        <taxon>Eukaryota</taxon>
        <taxon>Fungi</taxon>
        <taxon>Dikarya</taxon>
        <taxon>Ascomycota</taxon>
        <taxon>Pezizomycotina</taxon>
        <taxon>Dothideomycetes</taxon>
        <taxon>Dothideomycetidae</taxon>
        <taxon>Mycosphaerellales</taxon>
        <taxon>Extremaceae</taxon>
        <taxon>Extremus</taxon>
    </lineage>
</organism>
<reference evidence="2" key="1">
    <citation type="submission" date="2023-04" db="EMBL/GenBank/DDBJ databases">
        <title>Black Yeasts Isolated from many extreme environments.</title>
        <authorList>
            <person name="Coleine C."/>
            <person name="Stajich J.E."/>
            <person name="Selbmann L."/>
        </authorList>
    </citation>
    <scope>NUCLEOTIDE SEQUENCE</scope>
    <source>
        <strain evidence="2">CCFEE 5312</strain>
    </source>
</reference>
<name>A0AAJ0GEX5_9PEZI</name>
<proteinExistence type="predicted"/>
<feature type="domain" description="DUF7587" evidence="1">
    <location>
        <begin position="117"/>
        <end position="268"/>
    </location>
</feature>
<keyword evidence="3" id="KW-1185">Reference proteome</keyword>
<accession>A0AAJ0GEX5</accession>
<dbReference type="InterPro" id="IPR056009">
    <property type="entry name" value="DUF7587"/>
</dbReference>
<evidence type="ECO:0000313" key="2">
    <source>
        <dbReference type="EMBL" id="KAK3056216.1"/>
    </source>
</evidence>
<evidence type="ECO:0000313" key="3">
    <source>
        <dbReference type="Proteomes" id="UP001271007"/>
    </source>
</evidence>
<dbReference type="Pfam" id="PF24494">
    <property type="entry name" value="DUF7587"/>
    <property type="match status" value="1"/>
</dbReference>